<gene>
    <name evidence="1" type="ORF">MCOR_33949</name>
</gene>
<organism evidence="1 2">
    <name type="scientific">Mytilus coruscus</name>
    <name type="common">Sea mussel</name>
    <dbReference type="NCBI Taxonomy" id="42192"/>
    <lineage>
        <taxon>Eukaryota</taxon>
        <taxon>Metazoa</taxon>
        <taxon>Spiralia</taxon>
        <taxon>Lophotrochozoa</taxon>
        <taxon>Mollusca</taxon>
        <taxon>Bivalvia</taxon>
        <taxon>Autobranchia</taxon>
        <taxon>Pteriomorphia</taxon>
        <taxon>Mytilida</taxon>
        <taxon>Mytiloidea</taxon>
        <taxon>Mytilidae</taxon>
        <taxon>Mytilinae</taxon>
        <taxon>Mytilus</taxon>
    </lineage>
</organism>
<dbReference type="EMBL" id="CACVKT020006051">
    <property type="protein sequence ID" value="CAC5399707.1"/>
    <property type="molecule type" value="Genomic_DNA"/>
</dbReference>
<evidence type="ECO:0008006" key="3">
    <source>
        <dbReference type="Google" id="ProtNLM"/>
    </source>
</evidence>
<protein>
    <recommendedName>
        <fullName evidence="3">Fucolectin tachylectin-4 pentraxin-1 domain-containing protein</fullName>
    </recommendedName>
</protein>
<dbReference type="Gene3D" id="2.60.120.260">
    <property type="entry name" value="Galactose-binding domain-like"/>
    <property type="match status" value="1"/>
</dbReference>
<dbReference type="PANTHER" id="PTHR45713:SF6">
    <property type="entry name" value="F5_8 TYPE C DOMAIN-CONTAINING PROTEIN"/>
    <property type="match status" value="1"/>
</dbReference>
<name>A0A6J8CW95_MYTCO</name>
<proteinExistence type="predicted"/>
<dbReference type="Proteomes" id="UP000507470">
    <property type="component" value="Unassembled WGS sequence"/>
</dbReference>
<dbReference type="SUPFAM" id="SSF49785">
    <property type="entry name" value="Galactose-binding domain-like"/>
    <property type="match status" value="1"/>
</dbReference>
<sequence length="226" mass="25151">MDKSIINVSKSNISDLNKINAITSMTNAENLTVDENFSVAVTESDNGTCESNDEELAGPCKDHDRKVNEVCIPQSPTYTCVELLEIFVERRTREAFLVSQFKETCQSTTFDCSSSYICEAAAGVDGIKTPNNMFHTDKESEPFWWVNLGQVYMVQKVVSRNRIDKHGKSLDTSQMELCGQFIGPAINGQVIVTLCNTLPGGQIVKLMSVNTVPERFHLFEVEVYGC</sequence>
<dbReference type="InterPro" id="IPR051941">
    <property type="entry name" value="BG_Antigen-Binding_Lectin"/>
</dbReference>
<keyword evidence="2" id="KW-1185">Reference proteome</keyword>
<evidence type="ECO:0000313" key="2">
    <source>
        <dbReference type="Proteomes" id="UP000507470"/>
    </source>
</evidence>
<dbReference type="OrthoDB" id="547680at2759"/>
<dbReference type="InterPro" id="IPR008979">
    <property type="entry name" value="Galactose-bd-like_sf"/>
</dbReference>
<dbReference type="AlphaFoldDB" id="A0A6J8CW95"/>
<evidence type="ECO:0000313" key="1">
    <source>
        <dbReference type="EMBL" id="CAC5399707.1"/>
    </source>
</evidence>
<dbReference type="PANTHER" id="PTHR45713">
    <property type="entry name" value="FTP DOMAIN-CONTAINING PROTEIN"/>
    <property type="match status" value="1"/>
</dbReference>
<reference evidence="1 2" key="1">
    <citation type="submission" date="2020-06" db="EMBL/GenBank/DDBJ databases">
        <authorList>
            <person name="Li R."/>
            <person name="Bekaert M."/>
        </authorList>
    </citation>
    <scope>NUCLEOTIDE SEQUENCE [LARGE SCALE GENOMIC DNA]</scope>
    <source>
        <strain evidence="2">wild</strain>
    </source>
</reference>
<accession>A0A6J8CW95</accession>